<proteinExistence type="predicted"/>
<dbReference type="WBParaSite" id="jg9721">
    <property type="protein sequence ID" value="jg9721"/>
    <property type="gene ID" value="jg9721"/>
</dbReference>
<accession>A0A915EVM0</accession>
<reference evidence="3" key="1">
    <citation type="submission" date="2022-11" db="UniProtKB">
        <authorList>
            <consortium name="WormBaseParasite"/>
        </authorList>
    </citation>
    <scope>IDENTIFICATION</scope>
</reference>
<feature type="compositionally biased region" description="Basic and acidic residues" evidence="1">
    <location>
        <begin position="64"/>
        <end position="73"/>
    </location>
</feature>
<dbReference type="Proteomes" id="UP000887574">
    <property type="component" value="Unplaced"/>
</dbReference>
<keyword evidence="2" id="KW-1185">Reference proteome</keyword>
<sequence>MRVSESNTEAGDPPPRAKNMPTMPRQQGDPATARRVTNWIDVNPGGLSTARKRKVRQLSPADPETTRIHKSRQDTSISWIF</sequence>
<dbReference type="AlphaFoldDB" id="A0A915EVM0"/>
<evidence type="ECO:0000313" key="3">
    <source>
        <dbReference type="WBParaSite" id="jg9721"/>
    </source>
</evidence>
<protein>
    <submittedName>
        <fullName evidence="3">Uncharacterized protein</fullName>
    </submittedName>
</protein>
<evidence type="ECO:0000313" key="2">
    <source>
        <dbReference type="Proteomes" id="UP000887574"/>
    </source>
</evidence>
<name>A0A915EVM0_9BILA</name>
<feature type="region of interest" description="Disordered" evidence="1">
    <location>
        <begin position="1"/>
        <end position="81"/>
    </location>
</feature>
<evidence type="ECO:0000256" key="1">
    <source>
        <dbReference type="SAM" id="MobiDB-lite"/>
    </source>
</evidence>
<organism evidence="2 3">
    <name type="scientific">Ditylenchus dipsaci</name>
    <dbReference type="NCBI Taxonomy" id="166011"/>
    <lineage>
        <taxon>Eukaryota</taxon>
        <taxon>Metazoa</taxon>
        <taxon>Ecdysozoa</taxon>
        <taxon>Nematoda</taxon>
        <taxon>Chromadorea</taxon>
        <taxon>Rhabditida</taxon>
        <taxon>Tylenchina</taxon>
        <taxon>Tylenchomorpha</taxon>
        <taxon>Sphaerularioidea</taxon>
        <taxon>Anguinidae</taxon>
        <taxon>Anguininae</taxon>
        <taxon>Ditylenchus</taxon>
    </lineage>
</organism>